<keyword evidence="11" id="KW-0282">Flagellum</keyword>
<evidence type="ECO:0000259" key="10">
    <source>
        <dbReference type="Pfam" id="PF01514"/>
    </source>
</evidence>
<dbReference type="AlphaFoldDB" id="A0A2W5UH06"/>
<organism evidence="11 12">
    <name type="scientific">Archangium gephyra</name>
    <dbReference type="NCBI Taxonomy" id="48"/>
    <lineage>
        <taxon>Bacteria</taxon>
        <taxon>Pseudomonadati</taxon>
        <taxon>Myxococcota</taxon>
        <taxon>Myxococcia</taxon>
        <taxon>Myxococcales</taxon>
        <taxon>Cystobacterineae</taxon>
        <taxon>Archangiaceae</taxon>
        <taxon>Archangium</taxon>
    </lineage>
</organism>
<accession>A0A2W5UH06</accession>
<dbReference type="InterPro" id="IPR006182">
    <property type="entry name" value="FliF_N_dom"/>
</dbReference>
<proteinExistence type="inferred from homology"/>
<reference evidence="11 12" key="1">
    <citation type="submission" date="2017-08" db="EMBL/GenBank/DDBJ databases">
        <title>Infants hospitalized years apart are colonized by the same room-sourced microbial strains.</title>
        <authorList>
            <person name="Brooks B."/>
            <person name="Olm M.R."/>
            <person name="Firek B.A."/>
            <person name="Baker R."/>
            <person name="Thomas B.C."/>
            <person name="Morowitz M.J."/>
            <person name="Banfield J.F."/>
        </authorList>
    </citation>
    <scope>NUCLEOTIDE SEQUENCE [LARGE SCALE GENOMIC DNA]</scope>
    <source>
        <strain evidence="11">S2_003_000_R2_14</strain>
    </source>
</reference>
<keyword evidence="3" id="KW-0732">Signal</keyword>
<dbReference type="Gene3D" id="3.30.300.30">
    <property type="match status" value="1"/>
</dbReference>
<evidence type="ECO:0000256" key="7">
    <source>
        <dbReference type="ARBA" id="ARBA00023288"/>
    </source>
</evidence>
<evidence type="ECO:0000313" key="11">
    <source>
        <dbReference type="EMBL" id="PZR08198.1"/>
    </source>
</evidence>
<dbReference type="Pfam" id="PF01514">
    <property type="entry name" value="YscJ_FliF"/>
    <property type="match status" value="1"/>
</dbReference>
<evidence type="ECO:0000256" key="5">
    <source>
        <dbReference type="ARBA" id="ARBA00023139"/>
    </source>
</evidence>
<keyword evidence="6" id="KW-0998">Cell outer membrane</keyword>
<keyword evidence="11" id="KW-0969">Cilium</keyword>
<evidence type="ECO:0000256" key="3">
    <source>
        <dbReference type="ARBA" id="ARBA00022729"/>
    </source>
</evidence>
<comment type="caution">
    <text evidence="11">The sequence shown here is derived from an EMBL/GenBank/DDBJ whole genome shotgun (WGS) entry which is preliminary data.</text>
</comment>
<evidence type="ECO:0000313" key="12">
    <source>
        <dbReference type="Proteomes" id="UP000249061"/>
    </source>
</evidence>
<keyword evidence="9" id="KW-0812">Transmembrane</keyword>
<keyword evidence="11" id="KW-0966">Cell projection</keyword>
<comment type="subcellular location">
    <subcellularLocation>
        <location evidence="1">Cell outer membrane</location>
        <topology evidence="1">Lipid-anchor</topology>
    </subcellularLocation>
</comment>
<evidence type="ECO:0000256" key="8">
    <source>
        <dbReference type="SAM" id="MobiDB-lite"/>
    </source>
</evidence>
<evidence type="ECO:0000256" key="1">
    <source>
        <dbReference type="ARBA" id="ARBA00004459"/>
    </source>
</evidence>
<keyword evidence="7" id="KW-0449">Lipoprotein</keyword>
<dbReference type="Gene3D" id="3.30.70.1530">
    <property type="entry name" value="Hypothetical protein rpa1041"/>
    <property type="match status" value="1"/>
</dbReference>
<dbReference type="InterPro" id="IPR043427">
    <property type="entry name" value="YscJ/FliF"/>
</dbReference>
<dbReference type="PANTHER" id="PTHR30046:SF2">
    <property type="entry name" value="YOP PROTEINS TRANSLOCATION LIPOPROTEIN J"/>
    <property type="match status" value="1"/>
</dbReference>
<keyword evidence="5" id="KW-0564">Palmitate</keyword>
<evidence type="ECO:0000256" key="4">
    <source>
        <dbReference type="ARBA" id="ARBA00023136"/>
    </source>
</evidence>
<dbReference type="EMBL" id="QFQP01000026">
    <property type="protein sequence ID" value="PZR08198.1"/>
    <property type="molecule type" value="Genomic_DNA"/>
</dbReference>
<name>A0A2W5UH06_9BACT</name>
<dbReference type="InterPro" id="IPR045851">
    <property type="entry name" value="AMP-bd_C_sf"/>
</dbReference>
<evidence type="ECO:0000256" key="2">
    <source>
        <dbReference type="ARBA" id="ARBA00009509"/>
    </source>
</evidence>
<dbReference type="Proteomes" id="UP000249061">
    <property type="component" value="Unassembled WGS sequence"/>
</dbReference>
<feature type="transmembrane region" description="Helical" evidence="9">
    <location>
        <begin position="209"/>
        <end position="229"/>
    </location>
</feature>
<evidence type="ECO:0000256" key="6">
    <source>
        <dbReference type="ARBA" id="ARBA00023237"/>
    </source>
</evidence>
<dbReference type="PANTHER" id="PTHR30046">
    <property type="entry name" value="FLAGELLAR M-RING PROTEIN"/>
    <property type="match status" value="1"/>
</dbReference>
<dbReference type="PRINTS" id="PR01338">
    <property type="entry name" value="TYPE3OMKPROT"/>
</dbReference>
<comment type="similarity">
    <text evidence="2">Belongs to the YscJ lipoprotein family.</text>
</comment>
<dbReference type="GO" id="GO:0009306">
    <property type="term" value="P:protein secretion"/>
    <property type="evidence" value="ECO:0007669"/>
    <property type="project" value="InterPro"/>
</dbReference>
<dbReference type="InterPro" id="IPR003282">
    <property type="entry name" value="T3SS_SctJ"/>
</dbReference>
<feature type="domain" description="Flagellar M-ring N-terminal" evidence="10">
    <location>
        <begin position="23"/>
        <end position="187"/>
    </location>
</feature>
<keyword evidence="4 9" id="KW-0472">Membrane</keyword>
<feature type="region of interest" description="Disordered" evidence="8">
    <location>
        <begin position="242"/>
        <end position="270"/>
    </location>
</feature>
<sequence length="270" mass="29025">MPMKRALLLVFVVLSGCATQIQHGLEERDANEIVSALVARGFDAKKVPEKGKKPTWAIELDDSQATEAMRVLTELKLPRPARLKTQTLAASTGLIDTPSAERLRQLEAQEGDIEESLETMDGVTSASVELVVPAAPRPGQPAIPSKASVLLRVHPDALERLQQQRSQLRALVAASVEGLQSDDVVLVVDPVVIPSAPPRVDSRGTLRPLVMGLGVALSVLAMVLVFIAYRMRVMKAAVQSTATRAPEPPVTPPHVPPRPVINPSVQRKVA</sequence>
<feature type="compositionally biased region" description="Pro residues" evidence="8">
    <location>
        <begin position="246"/>
        <end position="260"/>
    </location>
</feature>
<dbReference type="PROSITE" id="PS51257">
    <property type="entry name" value="PROKAR_LIPOPROTEIN"/>
    <property type="match status" value="1"/>
</dbReference>
<dbReference type="GO" id="GO:0009279">
    <property type="term" value="C:cell outer membrane"/>
    <property type="evidence" value="ECO:0007669"/>
    <property type="project" value="UniProtKB-SubCell"/>
</dbReference>
<protein>
    <submittedName>
        <fullName evidence="11">Flagellar M-ring protein FliF</fullName>
    </submittedName>
</protein>
<evidence type="ECO:0000256" key="9">
    <source>
        <dbReference type="SAM" id="Phobius"/>
    </source>
</evidence>
<gene>
    <name evidence="11" type="ORF">DI536_25145</name>
</gene>
<keyword evidence="9" id="KW-1133">Transmembrane helix</keyword>